<dbReference type="AlphaFoldDB" id="A0A9W4WZU5"/>
<comment type="caution">
    <text evidence="1">The sequence shown here is derived from an EMBL/GenBank/DDBJ whole genome shotgun (WGS) entry which is preliminary data.</text>
</comment>
<sequence>ATITQHYGAENINRSSSALIIENRPILIYFLGIESPERRAEARYCNISTVSPFSANDKFRATQNSITLNKTRYKLWDSPHVRSRPLKLRV</sequence>
<evidence type="ECO:0000313" key="1">
    <source>
        <dbReference type="EMBL" id="CAI2191575.1"/>
    </source>
</evidence>
<reference evidence="1" key="1">
    <citation type="submission" date="2022-08" db="EMBL/GenBank/DDBJ databases">
        <authorList>
            <person name="Kallberg Y."/>
            <person name="Tangrot J."/>
            <person name="Rosling A."/>
        </authorList>
    </citation>
    <scope>NUCLEOTIDE SEQUENCE</scope>
    <source>
        <strain evidence="1">Wild A</strain>
    </source>
</reference>
<organism evidence="1 2">
    <name type="scientific">Funneliformis geosporum</name>
    <dbReference type="NCBI Taxonomy" id="1117311"/>
    <lineage>
        <taxon>Eukaryota</taxon>
        <taxon>Fungi</taxon>
        <taxon>Fungi incertae sedis</taxon>
        <taxon>Mucoromycota</taxon>
        <taxon>Glomeromycotina</taxon>
        <taxon>Glomeromycetes</taxon>
        <taxon>Glomerales</taxon>
        <taxon>Glomeraceae</taxon>
        <taxon>Funneliformis</taxon>
    </lineage>
</organism>
<dbReference type="Proteomes" id="UP001153678">
    <property type="component" value="Unassembled WGS sequence"/>
</dbReference>
<accession>A0A9W4WZU5</accession>
<evidence type="ECO:0000313" key="2">
    <source>
        <dbReference type="Proteomes" id="UP001153678"/>
    </source>
</evidence>
<dbReference type="EMBL" id="CAMKVN010007509">
    <property type="protein sequence ID" value="CAI2191575.1"/>
    <property type="molecule type" value="Genomic_DNA"/>
</dbReference>
<proteinExistence type="predicted"/>
<keyword evidence="2" id="KW-1185">Reference proteome</keyword>
<protein>
    <submittedName>
        <fullName evidence="1">19653_t:CDS:1</fullName>
    </submittedName>
</protein>
<gene>
    <name evidence="1" type="ORF">FWILDA_LOCUS15140</name>
</gene>
<feature type="non-terminal residue" evidence="1">
    <location>
        <position position="90"/>
    </location>
</feature>
<name>A0A9W4WZU5_9GLOM</name>